<proteinExistence type="predicted"/>
<dbReference type="SUPFAM" id="SSF53474">
    <property type="entry name" value="alpha/beta-Hydrolases"/>
    <property type="match status" value="1"/>
</dbReference>
<dbReference type="InterPro" id="IPR000801">
    <property type="entry name" value="Esterase-like"/>
</dbReference>
<dbReference type="Proteomes" id="UP001202248">
    <property type="component" value="Unassembled WGS sequence"/>
</dbReference>
<feature type="chain" id="PRO_5047410295" evidence="1">
    <location>
        <begin position="22"/>
        <end position="289"/>
    </location>
</feature>
<keyword evidence="1" id="KW-0732">Signal</keyword>
<gene>
    <name evidence="2" type="ORF">MKP09_13220</name>
</gene>
<dbReference type="EMBL" id="JAKWBL010000002">
    <property type="protein sequence ID" value="MCH5598797.1"/>
    <property type="molecule type" value="Genomic_DNA"/>
</dbReference>
<dbReference type="PANTHER" id="PTHR48098:SF1">
    <property type="entry name" value="DIACYLGLYCEROL ACYLTRANSFERASE_MYCOLYLTRANSFERASE AG85A"/>
    <property type="match status" value="1"/>
</dbReference>
<dbReference type="Pfam" id="PF00756">
    <property type="entry name" value="Esterase"/>
    <property type="match status" value="1"/>
</dbReference>
<evidence type="ECO:0000256" key="1">
    <source>
        <dbReference type="SAM" id="SignalP"/>
    </source>
</evidence>
<protein>
    <submittedName>
        <fullName evidence="2">Esterase family protein</fullName>
    </submittedName>
</protein>
<feature type="signal peptide" evidence="1">
    <location>
        <begin position="1"/>
        <end position="21"/>
    </location>
</feature>
<comment type="caution">
    <text evidence="2">The sequence shown here is derived from an EMBL/GenBank/DDBJ whole genome shotgun (WGS) entry which is preliminary data.</text>
</comment>
<evidence type="ECO:0000313" key="2">
    <source>
        <dbReference type="EMBL" id="MCH5598797.1"/>
    </source>
</evidence>
<sequence length="289" mass="32707">MNFKLGIGLICLSFTFSNVWASKVDTVVTHSQAMKKDIKAVVITPEKYDKAKQYPVVYLLHGYSGSYKDWPKAAAVLAAADLYNEIIVCGDGGFGSWYWDSPVDPAFKYETYVSKELVEWVDKNYTTIKSSKGRAIAGLSMGGHGALYLAIKHPNVFGACGSMSGGVDIRPFPDNWDMAKRMGKYSEHPERWEKNTIVNMLHLIEPKTLSIIIDCGTGDFFMKLIRPYTNSCYIETYHTIILPGREDIHGLTGKMQSAINCFFLQFLFQIQLRFTTVLIFNNLIYHKFQ</sequence>
<keyword evidence="3" id="KW-1185">Reference proteome</keyword>
<dbReference type="InterPro" id="IPR050583">
    <property type="entry name" value="Mycobacterial_A85_antigen"/>
</dbReference>
<evidence type="ECO:0000313" key="3">
    <source>
        <dbReference type="Proteomes" id="UP001202248"/>
    </source>
</evidence>
<dbReference type="RefSeq" id="WP_240830467.1">
    <property type="nucleotide sequence ID" value="NZ_JAKWBL010000002.1"/>
</dbReference>
<dbReference type="PANTHER" id="PTHR48098">
    <property type="entry name" value="ENTEROCHELIN ESTERASE-RELATED"/>
    <property type="match status" value="1"/>
</dbReference>
<reference evidence="2 3" key="1">
    <citation type="submission" date="2022-02" db="EMBL/GenBank/DDBJ databases">
        <authorList>
            <person name="Min J."/>
        </authorList>
    </citation>
    <scope>NUCLEOTIDE SEQUENCE [LARGE SCALE GENOMIC DNA]</scope>
    <source>
        <strain evidence="2 3">GR10-1</strain>
    </source>
</reference>
<dbReference type="Gene3D" id="3.40.50.1820">
    <property type="entry name" value="alpha/beta hydrolase"/>
    <property type="match status" value="1"/>
</dbReference>
<name>A0ABS9SK87_9BACT</name>
<accession>A0ABS9SK87</accession>
<dbReference type="InterPro" id="IPR029058">
    <property type="entry name" value="AB_hydrolase_fold"/>
</dbReference>
<organism evidence="2 3">
    <name type="scientific">Niabella ginsengisoli</name>
    <dbReference type="NCBI Taxonomy" id="522298"/>
    <lineage>
        <taxon>Bacteria</taxon>
        <taxon>Pseudomonadati</taxon>
        <taxon>Bacteroidota</taxon>
        <taxon>Chitinophagia</taxon>
        <taxon>Chitinophagales</taxon>
        <taxon>Chitinophagaceae</taxon>
        <taxon>Niabella</taxon>
    </lineage>
</organism>